<proteinExistence type="predicted"/>
<organism evidence="1">
    <name type="scientific">Fructobacillus tropaeoli</name>
    <dbReference type="NCBI Taxonomy" id="709323"/>
    <lineage>
        <taxon>Bacteria</taxon>
        <taxon>Bacillati</taxon>
        <taxon>Bacillota</taxon>
        <taxon>Bacilli</taxon>
        <taxon>Lactobacillales</taxon>
        <taxon>Lactobacillaceae</taxon>
        <taxon>Fructobacillus</taxon>
    </lineage>
</organism>
<dbReference type="AlphaFoldDB" id="A0A3F3H6I8"/>
<evidence type="ECO:0000313" key="1">
    <source>
        <dbReference type="EMBL" id="GAP05112.1"/>
    </source>
</evidence>
<reference evidence="1" key="1">
    <citation type="journal article" date="2015" name="BMC Genomics">
        <title>Comparative genomics of Fructobacillus spp. and Leuconostoc spp. reveals niche-specific evolution of Fructobacillus spp.</title>
        <authorList>
            <person name="Endo A."/>
            <person name="Tanizawa Y."/>
            <person name="Tanaka N."/>
            <person name="Maeno S."/>
            <person name="Kumar H."/>
            <person name="Shiwa Y."/>
            <person name="Okada S."/>
            <person name="Yoshikawa H."/>
            <person name="Dicks L."/>
            <person name="Nakagawa J."/>
            <person name="Arita M."/>
        </authorList>
    </citation>
    <scope>NUCLEOTIDE SEQUENCE [LARGE SCALE GENOMIC DNA]</scope>
    <source>
        <strain evidence="1">F214-1</strain>
    </source>
</reference>
<dbReference type="EMBL" id="DF968130">
    <property type="protein sequence ID" value="GAP05112.1"/>
    <property type="molecule type" value="Genomic_DNA"/>
</dbReference>
<gene>
    <name evidence="1" type="ORF">FTRO_0530030</name>
</gene>
<dbReference type="Proteomes" id="UP000064514">
    <property type="component" value="Unassembled WGS sequence"/>
</dbReference>
<sequence length="41" mass="4470">ADKTSRLSLCFATRTIKVGDDLACVPTIRSHQKIINGCHSL</sequence>
<protein>
    <submittedName>
        <fullName evidence="1">Uncharacterized protein</fullName>
    </submittedName>
</protein>
<accession>A0A3F3H6I8</accession>
<feature type="non-terminal residue" evidence="1">
    <location>
        <position position="41"/>
    </location>
</feature>
<name>A0A3F3H6I8_9LACO</name>
<feature type="non-terminal residue" evidence="1">
    <location>
        <position position="1"/>
    </location>
</feature>